<dbReference type="Proteomes" id="UP000240883">
    <property type="component" value="Unassembled WGS sequence"/>
</dbReference>
<evidence type="ECO:0000313" key="3">
    <source>
        <dbReference type="Proteomes" id="UP000240883"/>
    </source>
</evidence>
<reference evidence="2 3" key="1">
    <citation type="journal article" date="2018" name="Front. Microbiol.">
        <title>Genome-Wide Analysis of Corynespora cassiicola Leaf Fall Disease Putative Effectors.</title>
        <authorList>
            <person name="Lopez D."/>
            <person name="Ribeiro S."/>
            <person name="Label P."/>
            <person name="Fumanal B."/>
            <person name="Venisse J.S."/>
            <person name="Kohler A."/>
            <person name="de Oliveira R.R."/>
            <person name="Labutti K."/>
            <person name="Lipzen A."/>
            <person name="Lail K."/>
            <person name="Bauer D."/>
            <person name="Ohm R.A."/>
            <person name="Barry K.W."/>
            <person name="Spatafora J."/>
            <person name="Grigoriev I.V."/>
            <person name="Martin F.M."/>
            <person name="Pujade-Renaud V."/>
        </authorList>
    </citation>
    <scope>NUCLEOTIDE SEQUENCE [LARGE SCALE GENOMIC DNA]</scope>
    <source>
        <strain evidence="2 3">Philippines</strain>
    </source>
</reference>
<keyword evidence="1" id="KW-0812">Transmembrane</keyword>
<accession>A0A2T2NC02</accession>
<keyword evidence="1" id="KW-0472">Membrane</keyword>
<organism evidence="2 3">
    <name type="scientific">Corynespora cassiicola Philippines</name>
    <dbReference type="NCBI Taxonomy" id="1448308"/>
    <lineage>
        <taxon>Eukaryota</taxon>
        <taxon>Fungi</taxon>
        <taxon>Dikarya</taxon>
        <taxon>Ascomycota</taxon>
        <taxon>Pezizomycotina</taxon>
        <taxon>Dothideomycetes</taxon>
        <taxon>Pleosporomycetidae</taxon>
        <taxon>Pleosporales</taxon>
        <taxon>Corynesporascaceae</taxon>
        <taxon>Corynespora</taxon>
    </lineage>
</organism>
<keyword evidence="1" id="KW-1133">Transmembrane helix</keyword>
<keyword evidence="3" id="KW-1185">Reference proteome</keyword>
<dbReference type="AlphaFoldDB" id="A0A2T2NC02"/>
<evidence type="ECO:0000313" key="2">
    <source>
        <dbReference type="EMBL" id="PSN62919.1"/>
    </source>
</evidence>
<feature type="transmembrane region" description="Helical" evidence="1">
    <location>
        <begin position="7"/>
        <end position="26"/>
    </location>
</feature>
<gene>
    <name evidence="2" type="ORF">BS50DRAFT_132756</name>
</gene>
<dbReference type="EMBL" id="KZ678141">
    <property type="protein sequence ID" value="PSN62919.1"/>
    <property type="molecule type" value="Genomic_DNA"/>
</dbReference>
<proteinExistence type="predicted"/>
<sequence>MLISTQCAICAVFFYLYIIMLLLMGISSWLYYVWALYVDVVFFFWFRLWYHL</sequence>
<protein>
    <submittedName>
        <fullName evidence="2">Uncharacterized protein</fullName>
    </submittedName>
</protein>
<name>A0A2T2NC02_CORCC</name>
<evidence type="ECO:0000256" key="1">
    <source>
        <dbReference type="SAM" id="Phobius"/>
    </source>
</evidence>